<evidence type="ECO:0000313" key="2">
    <source>
        <dbReference type="EMBL" id="VEG13988.1"/>
    </source>
</evidence>
<dbReference type="Proteomes" id="UP000274100">
    <property type="component" value="Chromosome"/>
</dbReference>
<dbReference type="EMBL" id="LR134343">
    <property type="protein sequence ID" value="VEG13988.1"/>
    <property type="molecule type" value="Genomic_DNA"/>
</dbReference>
<dbReference type="AlphaFoldDB" id="A0A448GZ78"/>
<dbReference type="KEGG" id="mcun:NCTC10297_01971"/>
<name>A0A448GZ78_9GAMM</name>
<evidence type="ECO:0000256" key="1">
    <source>
        <dbReference type="SAM" id="MobiDB-lite"/>
    </source>
</evidence>
<feature type="region of interest" description="Disordered" evidence="1">
    <location>
        <begin position="1"/>
        <end position="21"/>
    </location>
</feature>
<reference evidence="2 3" key="1">
    <citation type="submission" date="2018-12" db="EMBL/GenBank/DDBJ databases">
        <authorList>
            <consortium name="Pathogen Informatics"/>
        </authorList>
    </citation>
    <scope>NUCLEOTIDE SEQUENCE [LARGE SCALE GENOMIC DNA]</scope>
    <source>
        <strain evidence="2 3">NCTC10297</strain>
    </source>
</reference>
<organism evidence="2 3">
    <name type="scientific">Moraxella cuniculi</name>
    <dbReference type="NCBI Taxonomy" id="34061"/>
    <lineage>
        <taxon>Bacteria</taxon>
        <taxon>Pseudomonadati</taxon>
        <taxon>Pseudomonadota</taxon>
        <taxon>Gammaproteobacteria</taxon>
        <taxon>Moraxellales</taxon>
        <taxon>Moraxellaceae</taxon>
        <taxon>Moraxella</taxon>
    </lineage>
</organism>
<proteinExistence type="predicted"/>
<accession>A0A448GZ78</accession>
<feature type="compositionally biased region" description="Low complexity" evidence="1">
    <location>
        <begin position="9"/>
        <end position="21"/>
    </location>
</feature>
<evidence type="ECO:0000313" key="3">
    <source>
        <dbReference type="Proteomes" id="UP000274100"/>
    </source>
</evidence>
<gene>
    <name evidence="2" type="ORF">NCTC10297_01971</name>
</gene>
<sequence length="34" mass="3785">MCSVVILGKSDPSPSPNNNKNPKVMLWGFVHFKL</sequence>
<protein>
    <submittedName>
        <fullName evidence="2">Uncharacterized protein</fullName>
    </submittedName>
</protein>